<dbReference type="AlphaFoldDB" id="A0A7Y4MPZ3"/>
<protein>
    <submittedName>
        <fullName evidence="1">Uncharacterized protein</fullName>
    </submittedName>
</protein>
<dbReference type="Proteomes" id="UP000533080">
    <property type="component" value="Unassembled WGS sequence"/>
</dbReference>
<dbReference type="EMBL" id="JABFNT010000014">
    <property type="protein sequence ID" value="NOJ77925.1"/>
    <property type="molecule type" value="Genomic_DNA"/>
</dbReference>
<organism evidence="1 2">
    <name type="scientific">Myxococcus xanthus</name>
    <dbReference type="NCBI Taxonomy" id="34"/>
    <lineage>
        <taxon>Bacteria</taxon>
        <taxon>Pseudomonadati</taxon>
        <taxon>Myxococcota</taxon>
        <taxon>Myxococcia</taxon>
        <taxon>Myxococcales</taxon>
        <taxon>Cystobacterineae</taxon>
        <taxon>Myxococcaceae</taxon>
        <taxon>Myxococcus</taxon>
    </lineage>
</organism>
<accession>A0A7Y4MPZ3</accession>
<reference evidence="1 2" key="1">
    <citation type="submission" date="2020-05" db="EMBL/GenBank/DDBJ databases">
        <authorList>
            <person name="Whitworth D."/>
        </authorList>
    </citation>
    <scope>NUCLEOTIDE SEQUENCE [LARGE SCALE GENOMIC DNA]</scope>
    <source>
        <strain evidence="1 2">AM005</strain>
    </source>
</reference>
<evidence type="ECO:0000313" key="1">
    <source>
        <dbReference type="EMBL" id="NOJ77925.1"/>
    </source>
</evidence>
<evidence type="ECO:0000313" key="2">
    <source>
        <dbReference type="Proteomes" id="UP000533080"/>
    </source>
</evidence>
<name>A0A7Y4MPZ3_MYXXA</name>
<dbReference type="RefSeq" id="WP_171452792.1">
    <property type="nucleotide sequence ID" value="NZ_JABFNS010000029.1"/>
</dbReference>
<proteinExistence type="predicted"/>
<gene>
    <name evidence="1" type="ORF">HNV28_06135</name>
</gene>
<comment type="caution">
    <text evidence="1">The sequence shown here is derived from an EMBL/GenBank/DDBJ whole genome shotgun (WGS) entry which is preliminary data.</text>
</comment>
<sequence>MSSTSSHDISPLSTLRNFDAALDWTAMSKHLSWKPERRNPTTKTELELPFDLGDGAVSFAAGGALVQWRDGQWTRCINTKHRINDLQRDEEGRLLVACNGGRALRGHPDALTVVKVPFETVSAVAALEGTRWVCAGLEGEVLLLDGETVVAELNTGGAIHAVLPLNAREALLFGDGIHLLTQKGQLKQEVPDVWLQSAVHFKEAVLAFGGGVGLTGKPTYAFRQKKKWKVTQLADLDGEFLSVAVLGDAIYVPTGTGLFRLTETKPAQQVSDVPCTHVGIVGGKLIASGRGAAYVLKRRALIPL</sequence>